<dbReference type="GO" id="GO:0004017">
    <property type="term" value="F:AMP kinase activity"/>
    <property type="evidence" value="ECO:0007669"/>
    <property type="project" value="UniProtKB-EC"/>
</dbReference>
<comment type="catalytic activity">
    <reaction evidence="1">
        <text>AMP + ATP = 2 ADP</text>
        <dbReference type="Rhea" id="RHEA:12973"/>
        <dbReference type="ChEBI" id="CHEBI:30616"/>
        <dbReference type="ChEBI" id="CHEBI:456215"/>
        <dbReference type="ChEBI" id="CHEBI:456216"/>
        <dbReference type="EC" id="2.7.4.3"/>
    </reaction>
</comment>
<dbReference type="SUPFAM" id="SSF57774">
    <property type="entry name" value="Microbial and mitochondrial ADK, insert 'zinc finger' domain"/>
    <property type="match status" value="1"/>
</dbReference>
<accession>A0A830HE26</accession>
<evidence type="ECO:0000256" key="5">
    <source>
        <dbReference type="ARBA" id="ARBA00022741"/>
    </source>
</evidence>
<comment type="caution">
    <text evidence="8">The sequence shown here is derived from an EMBL/GenBank/DDBJ whole genome shotgun (WGS) entry which is preliminary data.</text>
</comment>
<dbReference type="NCBIfam" id="TIGR01351">
    <property type="entry name" value="adk"/>
    <property type="match status" value="1"/>
</dbReference>
<keyword evidence="5" id="KW-0547">Nucleotide-binding</keyword>
<evidence type="ECO:0000256" key="7">
    <source>
        <dbReference type="RuleBase" id="RU003330"/>
    </source>
</evidence>
<evidence type="ECO:0000256" key="2">
    <source>
        <dbReference type="ARBA" id="ARBA00007220"/>
    </source>
</evidence>
<protein>
    <recommendedName>
        <fullName evidence="3">adenylate kinase</fullName>
        <ecNumber evidence="3">2.7.4.3</ecNumber>
    </recommendedName>
</protein>
<dbReference type="EC" id="2.7.4.3" evidence="3"/>
<dbReference type="InterPro" id="IPR000850">
    <property type="entry name" value="Adenylat/UMP-CMP_kin"/>
</dbReference>
<dbReference type="EMBL" id="BNJQ01000008">
    <property type="protein sequence ID" value="GHP04763.1"/>
    <property type="molecule type" value="Genomic_DNA"/>
</dbReference>
<keyword evidence="4 7" id="KW-0808">Transferase</keyword>
<reference evidence="8" key="1">
    <citation type="submission" date="2020-10" db="EMBL/GenBank/DDBJ databases">
        <title>Unveiling of a novel bifunctional photoreceptor, Dualchrome1, isolated from a cosmopolitan green alga.</title>
        <authorList>
            <person name="Suzuki S."/>
            <person name="Kawachi M."/>
        </authorList>
    </citation>
    <scope>NUCLEOTIDE SEQUENCE</scope>
    <source>
        <strain evidence="8">NIES 2893</strain>
    </source>
</reference>
<dbReference type="InterPro" id="IPR006259">
    <property type="entry name" value="Adenyl_kin_sub"/>
</dbReference>
<dbReference type="SUPFAM" id="SSF52540">
    <property type="entry name" value="P-loop containing nucleoside triphosphate hydrolases"/>
    <property type="match status" value="1"/>
</dbReference>
<dbReference type="InterPro" id="IPR036193">
    <property type="entry name" value="ADK_active_lid_dom_sf"/>
</dbReference>
<keyword evidence="9" id="KW-1185">Reference proteome</keyword>
<evidence type="ECO:0000256" key="4">
    <source>
        <dbReference type="ARBA" id="ARBA00022679"/>
    </source>
</evidence>
<dbReference type="Pfam" id="PF00406">
    <property type="entry name" value="ADK"/>
    <property type="match status" value="1"/>
</dbReference>
<dbReference type="AlphaFoldDB" id="A0A830HE26"/>
<organism evidence="8 9">
    <name type="scientific">Pycnococcus provasolii</name>
    <dbReference type="NCBI Taxonomy" id="41880"/>
    <lineage>
        <taxon>Eukaryota</taxon>
        <taxon>Viridiplantae</taxon>
        <taxon>Chlorophyta</taxon>
        <taxon>Pseudoscourfieldiophyceae</taxon>
        <taxon>Pseudoscourfieldiales</taxon>
        <taxon>Pycnococcaceae</taxon>
        <taxon>Pycnococcus</taxon>
    </lineage>
</organism>
<evidence type="ECO:0000256" key="3">
    <source>
        <dbReference type="ARBA" id="ARBA00012955"/>
    </source>
</evidence>
<dbReference type="PRINTS" id="PR00094">
    <property type="entry name" value="ADENYLTKNASE"/>
</dbReference>
<dbReference type="Proteomes" id="UP000660262">
    <property type="component" value="Unassembled WGS sequence"/>
</dbReference>
<proteinExistence type="inferred from homology"/>
<dbReference type="PROSITE" id="PS00113">
    <property type="entry name" value="ADENYLATE_KINASE"/>
    <property type="match status" value="1"/>
</dbReference>
<dbReference type="CDD" id="cd01428">
    <property type="entry name" value="ADK"/>
    <property type="match status" value="1"/>
</dbReference>
<dbReference type="PANTHER" id="PTHR23359">
    <property type="entry name" value="NUCLEOTIDE KINASE"/>
    <property type="match status" value="1"/>
</dbReference>
<dbReference type="OrthoDB" id="439792at2759"/>
<dbReference type="InterPro" id="IPR033690">
    <property type="entry name" value="Adenylat_kinase_CS"/>
</dbReference>
<gene>
    <name evidence="8" type="ORF">PPROV_000351600</name>
</gene>
<evidence type="ECO:0000313" key="8">
    <source>
        <dbReference type="EMBL" id="GHP04763.1"/>
    </source>
</evidence>
<comment type="similarity">
    <text evidence="2 7">Belongs to the adenylate kinase family.</text>
</comment>
<sequence length="256" mass="27995">MMASQFCPRRDFRVDARVSRVTAARGSSLRAVRAPLAVCASSPMQVSIAGAPASGKGTQCASIVRDFGLVHVSVGDLLRAEVAAGTENGKQAKEYMDRGDLVPNEVVVGMVASRLSAEDCVENGWLLDGYPRSEDQATALASTGIEPELFLLLDVPEDILVERVTGRRLDPETGDIYHMKFKPPPSEEIAARLTTRSDDTEEACRHRYKVFTEQTEPVMRRYGDAVVRIDGDRAPDDVYEDIASTIKSYKESRVAA</sequence>
<dbReference type="InterPro" id="IPR027417">
    <property type="entry name" value="P-loop_NTPase"/>
</dbReference>
<dbReference type="GO" id="GO:0005524">
    <property type="term" value="F:ATP binding"/>
    <property type="evidence" value="ECO:0007669"/>
    <property type="project" value="InterPro"/>
</dbReference>
<dbReference type="Gene3D" id="3.40.50.300">
    <property type="entry name" value="P-loop containing nucleotide triphosphate hydrolases"/>
    <property type="match status" value="1"/>
</dbReference>
<evidence type="ECO:0000256" key="6">
    <source>
        <dbReference type="ARBA" id="ARBA00022777"/>
    </source>
</evidence>
<name>A0A830HE26_9CHLO</name>
<evidence type="ECO:0000313" key="9">
    <source>
        <dbReference type="Proteomes" id="UP000660262"/>
    </source>
</evidence>
<evidence type="ECO:0000256" key="1">
    <source>
        <dbReference type="ARBA" id="ARBA00000582"/>
    </source>
</evidence>
<dbReference type="HAMAP" id="MF_00235">
    <property type="entry name" value="Adenylate_kinase_Adk"/>
    <property type="match status" value="1"/>
</dbReference>
<keyword evidence="6 7" id="KW-0418">Kinase</keyword>